<dbReference type="Pfam" id="PF13337">
    <property type="entry name" value="BrxL_ATPase"/>
    <property type="match status" value="1"/>
</dbReference>
<name>A0A0F8Y132_9ZZZZ</name>
<evidence type="ECO:0000259" key="1">
    <source>
        <dbReference type="Pfam" id="PF05362"/>
    </source>
</evidence>
<dbReference type="GO" id="GO:0004176">
    <property type="term" value="F:ATP-dependent peptidase activity"/>
    <property type="evidence" value="ECO:0007669"/>
    <property type="project" value="InterPro"/>
</dbReference>
<dbReference type="EMBL" id="LAZR01069336">
    <property type="protein sequence ID" value="KKK47904.1"/>
    <property type="molecule type" value="Genomic_DNA"/>
</dbReference>
<dbReference type="InterPro" id="IPR014721">
    <property type="entry name" value="Ribsml_uS5_D2-typ_fold_subgr"/>
</dbReference>
<dbReference type="InterPro" id="IPR014061">
    <property type="entry name" value="BrxL-like"/>
</dbReference>
<dbReference type="Gene3D" id="3.30.230.10">
    <property type="match status" value="1"/>
</dbReference>
<comment type="caution">
    <text evidence="2">The sequence shown here is derived from an EMBL/GenBank/DDBJ whole genome shotgun (WGS) entry which is preliminary data.</text>
</comment>
<dbReference type="GO" id="GO:0004252">
    <property type="term" value="F:serine-type endopeptidase activity"/>
    <property type="evidence" value="ECO:0007669"/>
    <property type="project" value="InterPro"/>
</dbReference>
<evidence type="ECO:0000313" key="2">
    <source>
        <dbReference type="EMBL" id="KKK47904.1"/>
    </source>
</evidence>
<dbReference type="InterPro" id="IPR020568">
    <property type="entry name" value="Ribosomal_Su5_D2-typ_SF"/>
</dbReference>
<dbReference type="InterPro" id="IPR008269">
    <property type="entry name" value="Lon_proteolytic"/>
</dbReference>
<organism evidence="2">
    <name type="scientific">marine sediment metagenome</name>
    <dbReference type="NCBI Taxonomy" id="412755"/>
    <lineage>
        <taxon>unclassified sequences</taxon>
        <taxon>metagenomes</taxon>
        <taxon>ecological metagenomes</taxon>
    </lineage>
</organism>
<feature type="non-terminal residue" evidence="2">
    <location>
        <position position="197"/>
    </location>
</feature>
<proteinExistence type="predicted"/>
<dbReference type="Pfam" id="PF05362">
    <property type="entry name" value="Lon_C"/>
    <property type="match status" value="1"/>
</dbReference>
<dbReference type="GO" id="GO:0006508">
    <property type="term" value="P:proteolysis"/>
    <property type="evidence" value="ECO:0007669"/>
    <property type="project" value="InterPro"/>
</dbReference>
<protein>
    <recommendedName>
        <fullName evidence="1">Lon proteolytic domain-containing protein</fullName>
    </recommendedName>
</protein>
<accession>A0A0F8Y132</accession>
<dbReference type="SUPFAM" id="SSF54211">
    <property type="entry name" value="Ribosomal protein S5 domain 2-like"/>
    <property type="match status" value="1"/>
</dbReference>
<reference evidence="2" key="1">
    <citation type="journal article" date="2015" name="Nature">
        <title>Complex archaea that bridge the gap between prokaryotes and eukaryotes.</title>
        <authorList>
            <person name="Spang A."/>
            <person name="Saw J.H."/>
            <person name="Jorgensen S.L."/>
            <person name="Zaremba-Niedzwiedzka K."/>
            <person name="Martijn J."/>
            <person name="Lind A.E."/>
            <person name="van Eijk R."/>
            <person name="Schleper C."/>
            <person name="Guy L."/>
            <person name="Ettema T.J."/>
        </authorList>
    </citation>
    <scope>NUCLEOTIDE SEQUENCE</scope>
</reference>
<sequence length="197" mass="22906">MILNDYIQKFYNFTASLNKFFRLGDHLNQRDVKAVRKTVSGYLKLMHPDGIFKKEDLEEYLILALEMRRRIKEQLKKMGGIEYWKVNFSYIDIETGEERFVNVPERGVSDLIPPKMLEPGTVFTIGLDVAERKNCLFRIAVKVMEGTGQKRITGAPSSAMKETIQTAFDFIRANLSDLTIDKHFKDYDFHIQVVNLM</sequence>
<gene>
    <name evidence="2" type="ORF">LCGC14_3150500</name>
</gene>
<dbReference type="AlphaFoldDB" id="A0A0F8Y132"/>
<feature type="domain" description="Lon proteolytic" evidence="1">
    <location>
        <begin position="126"/>
        <end position="193"/>
    </location>
</feature>